<evidence type="ECO:0000259" key="1">
    <source>
        <dbReference type="Pfam" id="PF19921"/>
    </source>
</evidence>
<dbReference type="EMBL" id="LAQT01000005">
    <property type="protein sequence ID" value="KPC53759.1"/>
    <property type="molecule type" value="Genomic_DNA"/>
</dbReference>
<sequence length="147" mass="15701">MRAAVTHNWTWRAATQPATPAAAVGWGDTALALHARLLALSAEHQSRLHMTAGPEVLVVLGVEGDLPWISGVAYAAPSPLAPALWLPTAYEPTMAHDLLAQALAHRYGAGSYLLWHAPALAMPLQRQVPVSPSQLAHFAAQRQGQRV</sequence>
<evidence type="ECO:0000313" key="2">
    <source>
        <dbReference type="EMBL" id="KPC53759.1"/>
    </source>
</evidence>
<evidence type="ECO:0000313" key="3">
    <source>
        <dbReference type="Proteomes" id="UP000037939"/>
    </source>
</evidence>
<dbReference type="Proteomes" id="UP000037939">
    <property type="component" value="Unassembled WGS sequence"/>
</dbReference>
<protein>
    <recommendedName>
        <fullName evidence="1">MoxR-vWA-beta-propeller ternary system domain-containing protein</fullName>
    </recommendedName>
</protein>
<organism evidence="2 3">
    <name type="scientific">Amantichitinum ursilacus</name>
    <dbReference type="NCBI Taxonomy" id="857265"/>
    <lineage>
        <taxon>Bacteria</taxon>
        <taxon>Pseudomonadati</taxon>
        <taxon>Pseudomonadota</taxon>
        <taxon>Betaproteobacteria</taxon>
        <taxon>Neisseriales</taxon>
        <taxon>Chitinibacteraceae</taxon>
        <taxon>Amantichitinum</taxon>
    </lineage>
</organism>
<dbReference type="AlphaFoldDB" id="A0A0N0XLI3"/>
<proteinExistence type="predicted"/>
<reference evidence="2 3" key="1">
    <citation type="submission" date="2015-07" db="EMBL/GenBank/DDBJ databases">
        <title>Draft genome sequence of the Amantichitinum ursilacus IGB-41, a new chitin-degrading bacterium.</title>
        <authorList>
            <person name="Kirstahler P."/>
            <person name="Guenther M."/>
            <person name="Grumaz C."/>
            <person name="Rupp S."/>
            <person name="Zibek S."/>
            <person name="Sohn K."/>
        </authorList>
    </citation>
    <scope>NUCLEOTIDE SEQUENCE [LARGE SCALE GENOMIC DNA]</scope>
    <source>
        <strain evidence="2 3">IGB-41</strain>
    </source>
</reference>
<comment type="caution">
    <text evidence="2">The sequence shown here is derived from an EMBL/GenBank/DDBJ whole genome shotgun (WGS) entry which is preliminary data.</text>
</comment>
<keyword evidence="3" id="KW-1185">Reference proteome</keyword>
<dbReference type="STRING" id="857265.WG78_07945"/>
<accession>A0A0N0XLI3</accession>
<name>A0A0N0XLI3_9NEIS</name>
<dbReference type="InterPro" id="IPR045548">
    <property type="entry name" value="bpX5"/>
</dbReference>
<gene>
    <name evidence="2" type="ORF">WG78_07945</name>
</gene>
<feature type="domain" description="MoxR-vWA-beta-propeller ternary system" evidence="1">
    <location>
        <begin position="8"/>
        <end position="141"/>
    </location>
</feature>
<dbReference type="Pfam" id="PF19921">
    <property type="entry name" value="bpX5"/>
    <property type="match status" value="1"/>
</dbReference>